<reference evidence="15" key="1">
    <citation type="submission" date="2025-05" db="UniProtKB">
        <authorList>
            <consortium name="RefSeq"/>
        </authorList>
    </citation>
    <scope>NUCLEOTIDE SEQUENCE [LARGE SCALE GENOMIC DNA]</scope>
</reference>
<keyword evidence="15" id="KW-1185">Reference proteome</keyword>
<dbReference type="Gene3D" id="3.30.40.10">
    <property type="entry name" value="Zinc/RING finger domain, C3HC4 (zinc finger)"/>
    <property type="match status" value="1"/>
</dbReference>
<feature type="compositionally biased region" description="Pro residues" evidence="12">
    <location>
        <begin position="97"/>
        <end position="108"/>
    </location>
</feature>
<evidence type="ECO:0000256" key="6">
    <source>
        <dbReference type="ARBA" id="ARBA00022723"/>
    </source>
</evidence>
<gene>
    <name evidence="16" type="primary">RNF135</name>
</gene>
<dbReference type="InterPro" id="IPR001841">
    <property type="entry name" value="Znf_RING"/>
</dbReference>
<dbReference type="Pfam" id="PF00622">
    <property type="entry name" value="SPRY"/>
    <property type="match status" value="1"/>
</dbReference>
<dbReference type="Gene3D" id="2.60.120.920">
    <property type="match status" value="1"/>
</dbReference>
<comment type="function">
    <text evidence="10">Neurotoxin that produces dose-dependent hypolocomotion and hyperalgesia in mice. May directly act on the central nervous system, as it is 6500-fold more potent when administered intracerebroventricularly than intraperitoneal.</text>
</comment>
<dbReference type="InParanoid" id="A0A6J0SZT6"/>
<evidence type="ECO:0000256" key="10">
    <source>
        <dbReference type="ARBA" id="ARBA00034460"/>
    </source>
</evidence>
<evidence type="ECO:0000259" key="13">
    <source>
        <dbReference type="PROSITE" id="PS50089"/>
    </source>
</evidence>
<organism evidence="15 16">
    <name type="scientific">Pogona vitticeps</name>
    <name type="common">central bearded dragon</name>
    <dbReference type="NCBI Taxonomy" id="103695"/>
    <lineage>
        <taxon>Eukaryota</taxon>
        <taxon>Metazoa</taxon>
        <taxon>Chordata</taxon>
        <taxon>Craniata</taxon>
        <taxon>Vertebrata</taxon>
        <taxon>Euteleostomi</taxon>
        <taxon>Lepidosauria</taxon>
        <taxon>Squamata</taxon>
        <taxon>Bifurcata</taxon>
        <taxon>Unidentata</taxon>
        <taxon>Episquamata</taxon>
        <taxon>Toxicofera</taxon>
        <taxon>Iguania</taxon>
        <taxon>Acrodonta</taxon>
        <taxon>Agamidae</taxon>
        <taxon>Amphibolurinae</taxon>
        <taxon>Pogona</taxon>
    </lineage>
</organism>
<evidence type="ECO:0000256" key="4">
    <source>
        <dbReference type="ARBA" id="ARBA00022588"/>
    </source>
</evidence>
<dbReference type="Proteomes" id="UP001652642">
    <property type="component" value="Chromosome 2"/>
</dbReference>
<dbReference type="SMART" id="SM00589">
    <property type="entry name" value="PRY"/>
    <property type="match status" value="1"/>
</dbReference>
<reference evidence="16" key="2">
    <citation type="submission" date="2025-08" db="UniProtKB">
        <authorList>
            <consortium name="RefSeq"/>
        </authorList>
    </citation>
    <scope>IDENTIFICATION</scope>
</reference>
<dbReference type="KEGG" id="pvt:110073898"/>
<dbReference type="GO" id="GO:0004842">
    <property type="term" value="F:ubiquitin-protein transferase activity"/>
    <property type="evidence" value="ECO:0007669"/>
    <property type="project" value="TreeGrafter"/>
</dbReference>
<evidence type="ECO:0000256" key="8">
    <source>
        <dbReference type="ARBA" id="ARBA00022833"/>
    </source>
</evidence>
<feature type="domain" description="RING-type" evidence="13">
    <location>
        <begin position="24"/>
        <end position="62"/>
    </location>
</feature>
<dbReference type="SUPFAM" id="SSF57850">
    <property type="entry name" value="RING/U-box"/>
    <property type="match status" value="1"/>
</dbReference>
<dbReference type="GO" id="GO:0045088">
    <property type="term" value="P:regulation of innate immune response"/>
    <property type="evidence" value="ECO:0007669"/>
    <property type="project" value="TreeGrafter"/>
</dbReference>
<evidence type="ECO:0000313" key="15">
    <source>
        <dbReference type="Proteomes" id="UP001652642"/>
    </source>
</evidence>
<dbReference type="RefSeq" id="XP_020639259.2">
    <property type="nucleotide sequence ID" value="XM_020783600.2"/>
</dbReference>
<dbReference type="PRINTS" id="PR01407">
    <property type="entry name" value="BUTYPHLNCDUF"/>
</dbReference>
<dbReference type="GeneID" id="110073898"/>
<evidence type="ECO:0000256" key="3">
    <source>
        <dbReference type="ARBA" id="ARBA00022490"/>
    </source>
</evidence>
<evidence type="ECO:0000259" key="14">
    <source>
        <dbReference type="PROSITE" id="PS50188"/>
    </source>
</evidence>
<sequence>MAAVGGTDPGLCVALWLKADDLQCPICFCLLSSPATLPCGHSFCLGCIRRWAQSRGRSCPNCGRGSLKKLPERTILLERVLEQYRRAASNDGQPEGRWPPPPPSSPPLWAPSLEALAGQPADAADRGLQDVMKISELPQQIEATLKAIASWKKDDTEMKEHVSQIKRSVVEVFSFLNNYINDREKMVLNFIDKEYREAQQKRDLTDYQLKARNEQLLELQINSKEVIKNTSLEQEVCIENPIKMTDVALAVEKIKSITYAVEEFRRQLEKSVLWNRPVKLPQESTLGKHQNNEIQTEAEVEMASSSISTQSQDSLQEASSSSSAMSSITEDDILSVNLSTCGTPLDCSQHERRRSRPAIHRADSIISSQFSQWAANVTLDLKTLNDRLELSEDKKKVTVSDFFVGYERSAQRFCVSQVLGCQGFSDGCHYWEVITEDATGWAIGIAYKEIGKRDKLGRTELSWCVEWSVERLSAWHGDRETHIGNRKPLRVGVFLDIPESCLSFYSLTDQETCLHKFEIHVANPVYPAFWIFGMNAGECLTIAKSGTSPL</sequence>
<evidence type="ECO:0000256" key="11">
    <source>
        <dbReference type="PROSITE-ProRule" id="PRU00175"/>
    </source>
</evidence>
<feature type="region of interest" description="Disordered" evidence="12">
    <location>
        <begin position="297"/>
        <end position="322"/>
    </location>
</feature>
<keyword evidence="3" id="KW-0963">Cytoplasm</keyword>
<keyword evidence="5" id="KW-0528">Neurotoxin</keyword>
<dbReference type="InterPro" id="IPR051051">
    <property type="entry name" value="E3_ubiq-ligase_TRIM/RNF"/>
</dbReference>
<evidence type="ECO:0000256" key="7">
    <source>
        <dbReference type="ARBA" id="ARBA00022771"/>
    </source>
</evidence>
<dbReference type="PANTHER" id="PTHR25465">
    <property type="entry name" value="B-BOX DOMAIN CONTAINING"/>
    <property type="match status" value="1"/>
</dbReference>
<dbReference type="InterPro" id="IPR006574">
    <property type="entry name" value="PRY"/>
</dbReference>
<feature type="compositionally biased region" description="Low complexity" evidence="12">
    <location>
        <begin position="304"/>
        <end position="322"/>
    </location>
</feature>
<protein>
    <submittedName>
        <fullName evidence="16">E3 ubiquitin-protein ligase RNF135 isoform X1</fullName>
    </submittedName>
</protein>
<feature type="region of interest" description="Disordered" evidence="12">
    <location>
        <begin position="88"/>
        <end position="108"/>
    </location>
</feature>
<accession>A0A6J0SZT6</accession>
<keyword evidence="9" id="KW-0391">Immunity</keyword>
<dbReference type="PANTHER" id="PTHR25465:SF41">
    <property type="entry name" value="E3 UBIQUITIN-PROTEIN LIGASE RNF135"/>
    <property type="match status" value="1"/>
</dbReference>
<dbReference type="Pfam" id="PF13765">
    <property type="entry name" value="PRY"/>
    <property type="match status" value="1"/>
</dbReference>
<keyword evidence="4" id="KW-0399">Innate immunity</keyword>
<keyword evidence="5" id="KW-0800">Toxin</keyword>
<dbReference type="GO" id="GO:0045087">
    <property type="term" value="P:innate immune response"/>
    <property type="evidence" value="ECO:0007669"/>
    <property type="project" value="UniProtKB-KW"/>
</dbReference>
<dbReference type="PROSITE" id="PS50089">
    <property type="entry name" value="ZF_RING_2"/>
    <property type="match status" value="1"/>
</dbReference>
<name>A0A6J0SZT6_9SAUR</name>
<dbReference type="OrthoDB" id="6270329at2759"/>
<dbReference type="InterPro" id="IPR013320">
    <property type="entry name" value="ConA-like_dom_sf"/>
</dbReference>
<dbReference type="GO" id="GO:0043021">
    <property type="term" value="F:ribonucleoprotein complex binding"/>
    <property type="evidence" value="ECO:0007669"/>
    <property type="project" value="TreeGrafter"/>
</dbReference>
<dbReference type="SUPFAM" id="SSF49899">
    <property type="entry name" value="Concanavalin A-like lectins/glucanases"/>
    <property type="match status" value="1"/>
</dbReference>
<dbReference type="InterPro" id="IPR003879">
    <property type="entry name" value="Butyrophylin_SPRY"/>
</dbReference>
<keyword evidence="7 11" id="KW-0863">Zinc-finger</keyword>
<feature type="domain" description="B30.2/SPRY" evidence="14">
    <location>
        <begin position="357"/>
        <end position="550"/>
    </location>
</feature>
<dbReference type="PROSITE" id="PS50188">
    <property type="entry name" value="B302_SPRY"/>
    <property type="match status" value="1"/>
</dbReference>
<comment type="subcellular location">
    <subcellularLocation>
        <location evidence="1">Cytoplasm</location>
    </subcellularLocation>
</comment>
<evidence type="ECO:0000256" key="12">
    <source>
        <dbReference type="SAM" id="MobiDB-lite"/>
    </source>
</evidence>
<evidence type="ECO:0000256" key="5">
    <source>
        <dbReference type="ARBA" id="ARBA00022699"/>
    </source>
</evidence>
<keyword evidence="8" id="KW-0862">Zinc</keyword>
<dbReference type="GO" id="GO:0005737">
    <property type="term" value="C:cytoplasm"/>
    <property type="evidence" value="ECO:0007669"/>
    <property type="project" value="UniProtKB-SubCell"/>
</dbReference>
<evidence type="ECO:0000256" key="9">
    <source>
        <dbReference type="ARBA" id="ARBA00022859"/>
    </source>
</evidence>
<dbReference type="SMART" id="SM00184">
    <property type="entry name" value="RING"/>
    <property type="match status" value="1"/>
</dbReference>
<dbReference type="InterPro" id="IPR013083">
    <property type="entry name" value="Znf_RING/FYVE/PHD"/>
</dbReference>
<dbReference type="Pfam" id="PF00097">
    <property type="entry name" value="zf-C3HC4"/>
    <property type="match status" value="1"/>
</dbReference>
<dbReference type="InterPro" id="IPR001870">
    <property type="entry name" value="B30.2/SPRY"/>
</dbReference>
<dbReference type="InterPro" id="IPR018957">
    <property type="entry name" value="Znf_C3HC4_RING-type"/>
</dbReference>
<evidence type="ECO:0000256" key="2">
    <source>
        <dbReference type="ARBA" id="ARBA00009651"/>
    </source>
</evidence>
<dbReference type="PROSITE" id="PS00518">
    <property type="entry name" value="ZF_RING_1"/>
    <property type="match status" value="1"/>
</dbReference>
<proteinExistence type="inferred from homology"/>
<dbReference type="InterPro" id="IPR017907">
    <property type="entry name" value="Znf_RING_CS"/>
</dbReference>
<evidence type="ECO:0000256" key="1">
    <source>
        <dbReference type="ARBA" id="ARBA00004496"/>
    </source>
</evidence>
<dbReference type="CTD" id="84282"/>
<dbReference type="InterPro" id="IPR043136">
    <property type="entry name" value="B30.2/SPRY_sf"/>
</dbReference>
<dbReference type="SMART" id="SM00449">
    <property type="entry name" value="SPRY"/>
    <property type="match status" value="1"/>
</dbReference>
<comment type="similarity">
    <text evidence="2">Belongs to the ohanin/vespryn family.</text>
</comment>
<dbReference type="InterPro" id="IPR003877">
    <property type="entry name" value="SPRY_dom"/>
</dbReference>
<evidence type="ECO:0000313" key="16">
    <source>
        <dbReference type="RefSeq" id="XP_020639259.2"/>
    </source>
</evidence>
<keyword evidence="6" id="KW-0479">Metal-binding</keyword>
<dbReference type="AlphaFoldDB" id="A0A6J0SZT6"/>
<dbReference type="GO" id="GO:0008270">
    <property type="term" value="F:zinc ion binding"/>
    <property type="evidence" value="ECO:0007669"/>
    <property type="project" value="UniProtKB-KW"/>
</dbReference>